<dbReference type="RefSeq" id="WP_344671192.1">
    <property type="nucleotide sequence ID" value="NZ_BAAAQN010000076.1"/>
</dbReference>
<evidence type="ECO:0000313" key="7">
    <source>
        <dbReference type="EMBL" id="GAA2059611.1"/>
    </source>
</evidence>
<evidence type="ECO:0000256" key="3">
    <source>
        <dbReference type="ARBA" id="ARBA00022729"/>
    </source>
</evidence>
<reference evidence="8" key="1">
    <citation type="journal article" date="2019" name="Int. J. Syst. Evol. Microbiol.">
        <title>The Global Catalogue of Microorganisms (GCM) 10K type strain sequencing project: providing services to taxonomists for standard genome sequencing and annotation.</title>
        <authorList>
            <consortium name="The Broad Institute Genomics Platform"/>
            <consortium name="The Broad Institute Genome Sequencing Center for Infectious Disease"/>
            <person name="Wu L."/>
            <person name="Ma J."/>
        </authorList>
    </citation>
    <scope>NUCLEOTIDE SEQUENCE [LARGE SCALE GENOMIC DNA]</scope>
    <source>
        <strain evidence="8">JCM 16014</strain>
    </source>
</reference>
<dbReference type="EMBL" id="BAAAQN010000076">
    <property type="protein sequence ID" value="GAA2059611.1"/>
    <property type="molecule type" value="Genomic_DNA"/>
</dbReference>
<evidence type="ECO:0000256" key="1">
    <source>
        <dbReference type="ARBA" id="ARBA00022512"/>
    </source>
</evidence>
<dbReference type="InterPro" id="IPR019931">
    <property type="entry name" value="LPXTG_anchor"/>
</dbReference>
<keyword evidence="2" id="KW-0964">Secreted</keyword>
<keyword evidence="5" id="KW-0812">Transmembrane</keyword>
<sequence length="49" mass="4679">MPPPPTHVTPPTLPHTGADVLGLAGIGAGALLVGAGAVVAARRKSGSQN</sequence>
<keyword evidence="4" id="KW-0572">Peptidoglycan-anchor</keyword>
<dbReference type="NCBIfam" id="TIGR01167">
    <property type="entry name" value="LPXTG_anchor"/>
    <property type="match status" value="1"/>
</dbReference>
<gene>
    <name evidence="7" type="ORF">GCM10009839_82550</name>
</gene>
<comment type="caution">
    <text evidence="7">The sequence shown here is derived from an EMBL/GenBank/DDBJ whole genome shotgun (WGS) entry which is preliminary data.</text>
</comment>
<feature type="transmembrane region" description="Helical" evidence="5">
    <location>
        <begin position="20"/>
        <end position="41"/>
    </location>
</feature>
<keyword evidence="8" id="KW-1185">Reference proteome</keyword>
<dbReference type="Proteomes" id="UP001500751">
    <property type="component" value="Unassembled WGS sequence"/>
</dbReference>
<keyword evidence="1" id="KW-0134">Cell wall</keyword>
<dbReference type="Pfam" id="PF00746">
    <property type="entry name" value="Gram_pos_anchor"/>
    <property type="match status" value="1"/>
</dbReference>
<organism evidence="7 8">
    <name type="scientific">Catenulispora yoronensis</name>
    <dbReference type="NCBI Taxonomy" id="450799"/>
    <lineage>
        <taxon>Bacteria</taxon>
        <taxon>Bacillati</taxon>
        <taxon>Actinomycetota</taxon>
        <taxon>Actinomycetes</taxon>
        <taxon>Catenulisporales</taxon>
        <taxon>Catenulisporaceae</taxon>
        <taxon>Catenulispora</taxon>
    </lineage>
</organism>
<evidence type="ECO:0000256" key="4">
    <source>
        <dbReference type="ARBA" id="ARBA00023088"/>
    </source>
</evidence>
<evidence type="ECO:0000313" key="8">
    <source>
        <dbReference type="Proteomes" id="UP001500751"/>
    </source>
</evidence>
<proteinExistence type="predicted"/>
<name>A0ABP5H029_9ACTN</name>
<accession>A0ABP5H029</accession>
<protein>
    <recommendedName>
        <fullName evidence="6">Gram-positive cocci surface proteins LPxTG domain-containing protein</fullName>
    </recommendedName>
</protein>
<evidence type="ECO:0000256" key="5">
    <source>
        <dbReference type="SAM" id="Phobius"/>
    </source>
</evidence>
<evidence type="ECO:0000259" key="6">
    <source>
        <dbReference type="Pfam" id="PF00746"/>
    </source>
</evidence>
<keyword evidence="3" id="KW-0732">Signal</keyword>
<keyword evidence="5" id="KW-1133">Transmembrane helix</keyword>
<feature type="domain" description="Gram-positive cocci surface proteins LPxTG" evidence="6">
    <location>
        <begin position="10"/>
        <end position="44"/>
    </location>
</feature>
<keyword evidence="5" id="KW-0472">Membrane</keyword>
<evidence type="ECO:0000256" key="2">
    <source>
        <dbReference type="ARBA" id="ARBA00022525"/>
    </source>
</evidence>